<evidence type="ECO:0000313" key="3">
    <source>
        <dbReference type="EMBL" id="GIE10006.1"/>
    </source>
</evidence>
<reference evidence="3" key="1">
    <citation type="submission" date="2021-01" db="EMBL/GenBank/DDBJ databases">
        <title>Whole genome shotgun sequence of Actinoplanes ferrugineus NBRC 15555.</title>
        <authorList>
            <person name="Komaki H."/>
            <person name="Tamura T."/>
        </authorList>
    </citation>
    <scope>NUCLEOTIDE SEQUENCE</scope>
    <source>
        <strain evidence="3">NBRC 15555</strain>
    </source>
</reference>
<dbReference type="PANTHER" id="PTHR40763:SF4">
    <property type="entry name" value="DUF1707 DOMAIN-CONTAINING PROTEIN"/>
    <property type="match status" value="1"/>
</dbReference>
<dbReference type="PANTHER" id="PTHR40763">
    <property type="entry name" value="MEMBRANE PROTEIN-RELATED"/>
    <property type="match status" value="1"/>
</dbReference>
<sequence length="160" mass="17663">MLGLMGREDMRAGDGDRKAVAEQLKSALDEGRLDLGEYDERLQRAYAAKTFADLDGLLVDLPGTRPVEHSQIQPAATPAPAGAGQPERSLGRQILHWTGPYGSVVLVCVVIWAITSASAGHLTYFWPIWTLIPLIFLVSGQALGDRGRDRSRDRRRDRNR</sequence>
<keyword evidence="4" id="KW-1185">Reference proteome</keyword>
<proteinExistence type="predicted"/>
<dbReference type="AlphaFoldDB" id="A0A919M816"/>
<dbReference type="EMBL" id="BOMM01000012">
    <property type="protein sequence ID" value="GIE10006.1"/>
    <property type="molecule type" value="Genomic_DNA"/>
</dbReference>
<dbReference type="InterPro" id="IPR012551">
    <property type="entry name" value="DUF1707_SHOCT-like"/>
</dbReference>
<dbReference type="Proteomes" id="UP000598174">
    <property type="component" value="Unassembled WGS sequence"/>
</dbReference>
<name>A0A919M816_9ACTN</name>
<accession>A0A919M816</accession>
<evidence type="ECO:0000259" key="2">
    <source>
        <dbReference type="Pfam" id="PF08044"/>
    </source>
</evidence>
<gene>
    <name evidence="3" type="ORF">Afe05nite_18460</name>
</gene>
<protein>
    <recommendedName>
        <fullName evidence="2">DUF1707 domain-containing protein</fullName>
    </recommendedName>
</protein>
<feature type="transmembrane region" description="Helical" evidence="1">
    <location>
        <begin position="126"/>
        <end position="144"/>
    </location>
</feature>
<comment type="caution">
    <text evidence="3">The sequence shown here is derived from an EMBL/GenBank/DDBJ whole genome shotgun (WGS) entry which is preliminary data.</text>
</comment>
<keyword evidence="1" id="KW-0812">Transmembrane</keyword>
<keyword evidence="1" id="KW-1133">Transmembrane helix</keyword>
<keyword evidence="1" id="KW-0472">Membrane</keyword>
<evidence type="ECO:0000313" key="4">
    <source>
        <dbReference type="Proteomes" id="UP000598174"/>
    </source>
</evidence>
<feature type="transmembrane region" description="Helical" evidence="1">
    <location>
        <begin position="94"/>
        <end position="114"/>
    </location>
</feature>
<dbReference type="Pfam" id="PF08044">
    <property type="entry name" value="DUF1707"/>
    <property type="match status" value="1"/>
</dbReference>
<evidence type="ECO:0000256" key="1">
    <source>
        <dbReference type="SAM" id="Phobius"/>
    </source>
</evidence>
<feature type="domain" description="DUF1707" evidence="2">
    <location>
        <begin position="10"/>
        <end position="62"/>
    </location>
</feature>
<organism evidence="3 4">
    <name type="scientific">Paractinoplanes ferrugineus</name>
    <dbReference type="NCBI Taxonomy" id="113564"/>
    <lineage>
        <taxon>Bacteria</taxon>
        <taxon>Bacillati</taxon>
        <taxon>Actinomycetota</taxon>
        <taxon>Actinomycetes</taxon>
        <taxon>Micromonosporales</taxon>
        <taxon>Micromonosporaceae</taxon>
        <taxon>Paractinoplanes</taxon>
    </lineage>
</organism>